<accession>F1T653</accession>
<gene>
    <name evidence="2" type="ORF">HMPREF0091_10953</name>
</gene>
<dbReference type="AlphaFoldDB" id="F1T653"/>
<dbReference type="Pfam" id="PF01136">
    <property type="entry name" value="Peptidase_U32"/>
    <property type="match status" value="2"/>
</dbReference>
<dbReference type="PANTHER" id="PTHR30217:SF10">
    <property type="entry name" value="23S RRNA 5-HYDROXYCYTIDINE C2501 SYNTHASE"/>
    <property type="match status" value="1"/>
</dbReference>
<keyword evidence="2" id="KW-0378">Hydrolase</keyword>
<dbReference type="GO" id="GO:0016787">
    <property type="term" value="F:hydrolase activity"/>
    <property type="evidence" value="ECO:0007669"/>
    <property type="project" value="UniProtKB-KW"/>
</dbReference>
<dbReference type="EC" id="3.4.-.-" evidence="2"/>
<reference evidence="2 3" key="1">
    <citation type="submission" date="2011-02" db="EMBL/GenBank/DDBJ databases">
        <authorList>
            <person name="Muzny D."/>
            <person name="Qin X."/>
            <person name="Buhay C."/>
            <person name="Dugan-Rocha S."/>
            <person name="Ding Y."/>
            <person name="Chen G."/>
            <person name="Hawes A."/>
            <person name="Holder M."/>
            <person name="Jhangiani S."/>
            <person name="Johnson A."/>
            <person name="Khan Z."/>
            <person name="Li Z."/>
            <person name="Liu W."/>
            <person name="Liu X."/>
            <person name="Perez L."/>
            <person name="Shen H."/>
            <person name="Wang Q."/>
            <person name="Watt J."/>
            <person name="Xi L."/>
            <person name="Xin Y."/>
            <person name="Zhou J."/>
            <person name="Deng J."/>
            <person name="Jiang H."/>
            <person name="Liu Y."/>
            <person name="Qu J."/>
            <person name="Song X.-Z."/>
            <person name="Zhang L."/>
            <person name="Villasana D."/>
            <person name="Johnson A."/>
            <person name="Liu J."/>
            <person name="Liyanage D."/>
            <person name="Lorensuhewa L."/>
            <person name="Robinson T."/>
            <person name="Song A."/>
            <person name="Song B.-B."/>
            <person name="Dinh H."/>
            <person name="Thornton R."/>
            <person name="Coyle M."/>
            <person name="Francisco L."/>
            <person name="Jackson L."/>
            <person name="Javaid M."/>
            <person name="Korchina V."/>
            <person name="Kovar C."/>
            <person name="Mata R."/>
            <person name="Mathew T."/>
            <person name="Ngo R."/>
            <person name="Nguyen L."/>
            <person name="Nguyen N."/>
            <person name="Okwuonu G."/>
            <person name="Ongeri F."/>
            <person name="Pham C."/>
            <person name="Simmons D."/>
            <person name="Wilczek-Boney K."/>
            <person name="Hale W."/>
            <person name="Jakkamsetti A."/>
            <person name="Pham P."/>
            <person name="Ruth R."/>
            <person name="San Lucas F."/>
            <person name="Warren J."/>
            <person name="Zhang J."/>
            <person name="Zhao Z."/>
            <person name="Zhou C."/>
            <person name="Zhu D."/>
            <person name="Lee S."/>
            <person name="Bess C."/>
            <person name="Blankenburg K."/>
            <person name="Forbes L."/>
            <person name="Fu Q."/>
            <person name="Gubbala S."/>
            <person name="Hirani K."/>
            <person name="Jayaseelan J.C."/>
            <person name="Lara F."/>
            <person name="Munidasa M."/>
            <person name="Palculict T."/>
            <person name="Patil S."/>
            <person name="Pu L.-L."/>
            <person name="Saada N."/>
            <person name="Tang L."/>
            <person name="Weissenberger G."/>
            <person name="Zhu Y."/>
            <person name="Hemphill L."/>
            <person name="Shang Y."/>
            <person name="Youmans B."/>
            <person name="Ayvaz T."/>
            <person name="Ross M."/>
            <person name="Santibanez J."/>
            <person name="Aqrawi P."/>
            <person name="Gross S."/>
            <person name="Joshi V."/>
            <person name="Fowler G."/>
            <person name="Nazareth L."/>
            <person name="Reid J."/>
            <person name="Worley K."/>
            <person name="Petrosino J."/>
            <person name="Highlander S."/>
            <person name="Gibbs R."/>
        </authorList>
    </citation>
    <scope>NUCLEOTIDE SEQUENCE [LARGE SCALE GENOMIC DNA]</scope>
    <source>
        <strain evidence="2 3">DSM 15829</strain>
    </source>
</reference>
<protein>
    <submittedName>
        <fullName evidence="2">Peptidase, U32 family</fullName>
        <ecNumber evidence="2">3.4.-.-</ecNumber>
    </submittedName>
</protein>
<dbReference type="PANTHER" id="PTHR30217">
    <property type="entry name" value="PEPTIDASE U32 FAMILY"/>
    <property type="match status" value="1"/>
</dbReference>
<sequence>MHVCSPHSSQAKFPLELLAPAGSPAAFYAALYAGADAIYCALGCDFNARRSADNFSDEDFQQACKDAHILGVHVYVPINIEMRTEEIPRVLALVERAYTLGADAFIIQDWGVLFEVRRRFPHIECHISTQSNIHDCRGIAFCRACGAQRVTLSRELSLPELTKLSKEGVDLECFGHGALCFCYSGLCMLSSLNGDRSANRGLCAQPCRLHYRMYDDEGHVYTIKKNDHLLCPKDYCVQDKLQDMAQAGVFSLKIEGRMKSPAYVYAVVRAYRMRMQALLEHRDLSHEEEQTIHNLLQRSFNRGFTHAYLDGTSGNEMMSFDRSNNRGQLVGSVVSSRDLGVFKRPRPDKPGRFRYKPTAEITVLLSCEVHKDDLLELREDGHSDFLTSRVTHDAQAGDTIICQTARPLPQGCPVRMIRSQELMDIADKAARHVLVRRLPVVFSIYAHLNEKFIISAQTADGRAVATLAGDPPQVAKTRALTKEDIIAHVGRVGTSPFEVESFSIDMDEGLGMAFSTLHHLRQQVLEDLQHSLLEPTSQRARTEALRRMRKGLPFTQKPTMDALATELAYGRQKNLLLGMRDSRVHEQLSSQLFYGAVICALVPSVEAAYTAIKAGATRLYATVDTLLYAKHHHQAWPAHHVPIPLLDEVCRERDHVRNDSFVQRDKSCAVGNMSELLLAHQSGAISEIRPCVPVFNTSTIEALARYGASTIWFSPELSLRELIGLSQASPLCTGILVLGRPRTMTTEHCILQAANQCIHNCLKCRLRQRHMWLESERGDKHAFTVDLEGRSRLYSAHPLDATPHIPALMEAGMNMFMVDCTLLSTEQIVQYIHHVQHAVLAGYNHKQPKPRMVGFSAGRLFDEVG</sequence>
<organism evidence="2 3">
    <name type="scientific">Fannyhessea vaginae DSM 15829</name>
    <dbReference type="NCBI Taxonomy" id="525256"/>
    <lineage>
        <taxon>Bacteria</taxon>
        <taxon>Bacillati</taxon>
        <taxon>Actinomycetota</taxon>
        <taxon>Coriobacteriia</taxon>
        <taxon>Coriobacteriales</taxon>
        <taxon>Atopobiaceae</taxon>
        <taxon>Fannyhessea</taxon>
    </lineage>
</organism>
<dbReference type="OrthoDB" id="9807498at2"/>
<keyword evidence="3" id="KW-1185">Reference proteome</keyword>
<evidence type="ECO:0000313" key="2">
    <source>
        <dbReference type="EMBL" id="EGF22958.1"/>
    </source>
</evidence>
<name>F1T653_9ACTN</name>
<dbReference type="InterPro" id="IPR051454">
    <property type="entry name" value="RNA/ubiquinone_mod_enzymes"/>
</dbReference>
<dbReference type="EMBL" id="ACGK02000002">
    <property type="protein sequence ID" value="EGF22958.1"/>
    <property type="molecule type" value="Genomic_DNA"/>
</dbReference>
<dbReference type="RefSeq" id="WP_006303149.1">
    <property type="nucleotide sequence ID" value="NZ_ACGK02000002.1"/>
</dbReference>
<feature type="domain" description="Peptidase U32 collagenase" evidence="1">
    <location>
        <begin position="418"/>
        <end position="531"/>
    </location>
</feature>
<dbReference type="Pfam" id="PF12392">
    <property type="entry name" value="DUF3656"/>
    <property type="match status" value="1"/>
</dbReference>
<comment type="caution">
    <text evidence="2">The sequence shown here is derived from an EMBL/GenBank/DDBJ whole genome shotgun (WGS) entry which is preliminary data.</text>
</comment>
<evidence type="ECO:0000259" key="1">
    <source>
        <dbReference type="Pfam" id="PF12392"/>
    </source>
</evidence>
<proteinExistence type="predicted"/>
<dbReference type="InterPro" id="IPR001539">
    <property type="entry name" value="Peptidase_U32"/>
</dbReference>
<dbReference type="eggNOG" id="COG0826">
    <property type="taxonomic scope" value="Bacteria"/>
</dbReference>
<dbReference type="InterPro" id="IPR020988">
    <property type="entry name" value="Pept_U32_collagenase"/>
</dbReference>
<dbReference type="GeneID" id="93210563"/>
<dbReference type="PROSITE" id="PS01276">
    <property type="entry name" value="PEPTIDASE_U32"/>
    <property type="match status" value="1"/>
</dbReference>
<dbReference type="Proteomes" id="UP000005947">
    <property type="component" value="Unassembled WGS sequence"/>
</dbReference>
<evidence type="ECO:0000313" key="3">
    <source>
        <dbReference type="Proteomes" id="UP000005947"/>
    </source>
</evidence>